<name>X1BY77_9ZZZZ</name>
<evidence type="ECO:0000313" key="1">
    <source>
        <dbReference type="EMBL" id="GAG86072.1"/>
    </source>
</evidence>
<reference evidence="1" key="1">
    <citation type="journal article" date="2014" name="Front. Microbiol.">
        <title>High frequency of phylogenetically diverse reductive dehalogenase-homologous genes in deep subseafloor sedimentary metagenomes.</title>
        <authorList>
            <person name="Kawai M."/>
            <person name="Futagami T."/>
            <person name="Toyoda A."/>
            <person name="Takaki Y."/>
            <person name="Nishi S."/>
            <person name="Hori S."/>
            <person name="Arai W."/>
            <person name="Tsubouchi T."/>
            <person name="Morono Y."/>
            <person name="Uchiyama I."/>
            <person name="Ito T."/>
            <person name="Fujiyama A."/>
            <person name="Inagaki F."/>
            <person name="Takami H."/>
        </authorList>
    </citation>
    <scope>NUCLEOTIDE SEQUENCE</scope>
    <source>
        <strain evidence="1">Expedition CK06-06</strain>
    </source>
</reference>
<feature type="non-terminal residue" evidence="1">
    <location>
        <position position="301"/>
    </location>
</feature>
<sequence length="301" mass="30087">MSGLASGNGFSVTRTQSFTDVQTNALSADNANVANNERVSNNATDKGTILLGGSDALFNSKAVVPLGGNGEAQNQTLNVTTVTTFQEYSLGTQYKTGKNTYRYCSFAAAASSGGNVMMSNPTGATFNVQLSVTTLTGTTAGATSIGFTTAGGAVVGVNDFAGGYFIVEDAATPGLRGTTYRIIANDGPIAAGTVCTLTLDPNTPLQGTLAGSDEITVVPNPYSNIVIVATTLTAGVVGINIANNAGATITFGWIQTSGHCGVSGTNAAIPAGAMVEILQTGGTAGSVQEFSNAPASVIIGA</sequence>
<dbReference type="AlphaFoldDB" id="X1BY77"/>
<organism evidence="1">
    <name type="scientific">marine sediment metagenome</name>
    <dbReference type="NCBI Taxonomy" id="412755"/>
    <lineage>
        <taxon>unclassified sequences</taxon>
        <taxon>metagenomes</taxon>
        <taxon>ecological metagenomes</taxon>
    </lineage>
</organism>
<accession>X1BY77</accession>
<proteinExistence type="predicted"/>
<protein>
    <submittedName>
        <fullName evidence="1">Uncharacterized protein</fullName>
    </submittedName>
</protein>
<dbReference type="EMBL" id="BART01010173">
    <property type="protein sequence ID" value="GAG86072.1"/>
    <property type="molecule type" value="Genomic_DNA"/>
</dbReference>
<gene>
    <name evidence="1" type="ORF">S01H4_22260</name>
</gene>
<comment type="caution">
    <text evidence="1">The sequence shown here is derived from an EMBL/GenBank/DDBJ whole genome shotgun (WGS) entry which is preliminary data.</text>
</comment>